<dbReference type="GeneID" id="63778748"/>
<evidence type="ECO:0000256" key="6">
    <source>
        <dbReference type="SAM" id="Phobius"/>
    </source>
</evidence>
<evidence type="ECO:0000256" key="4">
    <source>
        <dbReference type="ARBA" id="ARBA00023136"/>
    </source>
</evidence>
<dbReference type="PANTHER" id="PTHR33048:SF57">
    <property type="entry name" value="INTEGRAL MEMBRANE PROTEIN-RELATED"/>
    <property type="match status" value="1"/>
</dbReference>
<feature type="transmembrane region" description="Helical" evidence="6">
    <location>
        <begin position="151"/>
        <end position="173"/>
    </location>
</feature>
<proteinExistence type="inferred from homology"/>
<dbReference type="Pfam" id="PF20684">
    <property type="entry name" value="Fung_rhodopsin"/>
    <property type="match status" value="1"/>
</dbReference>
<protein>
    <recommendedName>
        <fullName evidence="7">Rhodopsin domain-containing protein</fullName>
    </recommendedName>
</protein>
<dbReference type="GO" id="GO:0016020">
    <property type="term" value="C:membrane"/>
    <property type="evidence" value="ECO:0007669"/>
    <property type="project" value="UniProtKB-SubCell"/>
</dbReference>
<accession>A0A1Y2DCF8</accession>
<comment type="subcellular location">
    <subcellularLocation>
        <location evidence="1">Membrane</location>
        <topology evidence="1">Multi-pass membrane protein</topology>
    </subcellularLocation>
</comment>
<dbReference type="OrthoDB" id="5329176at2759"/>
<keyword evidence="4 6" id="KW-0472">Membrane</keyword>
<dbReference type="PANTHER" id="PTHR33048">
    <property type="entry name" value="PTH11-LIKE INTEGRAL MEMBRANE PROTEIN (AFU_ORTHOLOGUE AFUA_5G11245)"/>
    <property type="match status" value="1"/>
</dbReference>
<evidence type="ECO:0000256" key="2">
    <source>
        <dbReference type="ARBA" id="ARBA00022692"/>
    </source>
</evidence>
<dbReference type="InterPro" id="IPR049326">
    <property type="entry name" value="Rhodopsin_dom_fungi"/>
</dbReference>
<sequence length="270" mass="29657">MSTIFPLETPSQKAVVAVAIIFSILPATAVGLRVVAKRIVHRGLDWSDYLIVAASVVVGGMGLHVEDVRETYGPEPIAITFKLSTILVTFSICQPVEMNWNPLTPGGHCGNRILSFRLIGAVNVITDCFIFILPVKYLIALRIQLHRKIVLIATFTLGLFTCILSIVRIVILSEVDFTDVTHSLPDPVIWSGLEPSVAVTLACIPLLRPLIRRRTYSQQGSTTRPTIQLSSVKNDGTLDQMRGNNLSQLHLTPQEVHASCNENIKNDAEV</sequence>
<evidence type="ECO:0000313" key="9">
    <source>
        <dbReference type="Proteomes" id="UP000193689"/>
    </source>
</evidence>
<dbReference type="InParanoid" id="A0A1Y2DCF8"/>
<evidence type="ECO:0000259" key="7">
    <source>
        <dbReference type="Pfam" id="PF20684"/>
    </source>
</evidence>
<evidence type="ECO:0000313" key="8">
    <source>
        <dbReference type="EMBL" id="ORY56948.1"/>
    </source>
</evidence>
<keyword evidence="2 6" id="KW-0812">Transmembrane</keyword>
<dbReference type="RefSeq" id="XP_040710415.1">
    <property type="nucleotide sequence ID" value="XM_040862536.1"/>
</dbReference>
<keyword evidence="9" id="KW-1185">Reference proteome</keyword>
<feature type="transmembrane region" description="Helical" evidence="6">
    <location>
        <begin position="188"/>
        <end position="207"/>
    </location>
</feature>
<comment type="similarity">
    <text evidence="5">Belongs to the SAT4 family.</text>
</comment>
<evidence type="ECO:0000256" key="3">
    <source>
        <dbReference type="ARBA" id="ARBA00022989"/>
    </source>
</evidence>
<dbReference type="InterPro" id="IPR052337">
    <property type="entry name" value="SAT4-like"/>
</dbReference>
<feature type="transmembrane region" description="Helical" evidence="6">
    <location>
        <begin position="48"/>
        <end position="65"/>
    </location>
</feature>
<name>A0A1Y2DCF8_9PEZI</name>
<comment type="caution">
    <text evidence="8">The sequence shown here is derived from an EMBL/GenBank/DDBJ whole genome shotgun (WGS) entry which is preliminary data.</text>
</comment>
<organism evidence="8 9">
    <name type="scientific">Pseudomassariella vexata</name>
    <dbReference type="NCBI Taxonomy" id="1141098"/>
    <lineage>
        <taxon>Eukaryota</taxon>
        <taxon>Fungi</taxon>
        <taxon>Dikarya</taxon>
        <taxon>Ascomycota</taxon>
        <taxon>Pezizomycotina</taxon>
        <taxon>Sordariomycetes</taxon>
        <taxon>Xylariomycetidae</taxon>
        <taxon>Amphisphaeriales</taxon>
        <taxon>Pseudomassariaceae</taxon>
        <taxon>Pseudomassariella</taxon>
    </lineage>
</organism>
<evidence type="ECO:0000256" key="1">
    <source>
        <dbReference type="ARBA" id="ARBA00004141"/>
    </source>
</evidence>
<feature type="domain" description="Rhodopsin" evidence="7">
    <location>
        <begin position="78"/>
        <end position="213"/>
    </location>
</feature>
<feature type="transmembrane region" description="Helical" evidence="6">
    <location>
        <begin position="118"/>
        <end position="139"/>
    </location>
</feature>
<gene>
    <name evidence="8" type="ORF">BCR38DRAFT_461513</name>
</gene>
<dbReference type="EMBL" id="MCFJ01000021">
    <property type="protein sequence ID" value="ORY56948.1"/>
    <property type="molecule type" value="Genomic_DNA"/>
</dbReference>
<feature type="transmembrane region" description="Helical" evidence="6">
    <location>
        <begin position="14"/>
        <end position="36"/>
    </location>
</feature>
<evidence type="ECO:0000256" key="5">
    <source>
        <dbReference type="ARBA" id="ARBA00038359"/>
    </source>
</evidence>
<reference evidence="8 9" key="1">
    <citation type="submission" date="2016-07" db="EMBL/GenBank/DDBJ databases">
        <title>Pervasive Adenine N6-methylation of Active Genes in Fungi.</title>
        <authorList>
            <consortium name="DOE Joint Genome Institute"/>
            <person name="Mondo S.J."/>
            <person name="Dannebaum R.O."/>
            <person name="Kuo R.C."/>
            <person name="Labutti K."/>
            <person name="Haridas S."/>
            <person name="Kuo A."/>
            <person name="Salamov A."/>
            <person name="Ahrendt S.R."/>
            <person name="Lipzen A."/>
            <person name="Sullivan W."/>
            <person name="Andreopoulos W.B."/>
            <person name="Clum A."/>
            <person name="Lindquist E."/>
            <person name="Daum C."/>
            <person name="Ramamoorthy G.K."/>
            <person name="Gryganskyi A."/>
            <person name="Culley D."/>
            <person name="Magnuson J.K."/>
            <person name="James T.Y."/>
            <person name="O'Malley M.A."/>
            <person name="Stajich J.E."/>
            <person name="Spatafora J.W."/>
            <person name="Visel A."/>
            <person name="Grigoriev I.V."/>
        </authorList>
    </citation>
    <scope>NUCLEOTIDE SEQUENCE [LARGE SCALE GENOMIC DNA]</scope>
    <source>
        <strain evidence="8 9">CBS 129021</strain>
    </source>
</reference>
<dbReference type="AlphaFoldDB" id="A0A1Y2DCF8"/>
<keyword evidence="3 6" id="KW-1133">Transmembrane helix</keyword>
<dbReference type="Proteomes" id="UP000193689">
    <property type="component" value="Unassembled WGS sequence"/>
</dbReference>